<keyword evidence="1" id="KW-1277">Toxin-antitoxin system</keyword>
<sequence length="103" mass="11860">MEAVMTVVARRESQAARDERLGFRIDEETKALIERAAHLERRKVTDFCLTALAEAARRTIAEHETLVLSDRDRAVFFDTLINPPRVNEKLRAAFSEHARRVAR</sequence>
<organism evidence="3 4">
    <name type="scientific">Methylobacterium indicum</name>
    <dbReference type="NCBI Taxonomy" id="1775910"/>
    <lineage>
        <taxon>Bacteria</taxon>
        <taxon>Pseudomonadati</taxon>
        <taxon>Pseudomonadota</taxon>
        <taxon>Alphaproteobacteria</taxon>
        <taxon>Hyphomicrobiales</taxon>
        <taxon>Methylobacteriaceae</taxon>
        <taxon>Methylobacterium</taxon>
    </lineage>
</organism>
<dbReference type="KEGG" id="mind:mvi_58500"/>
<gene>
    <name evidence="3" type="ORF">mvi_58500</name>
</gene>
<proteinExistence type="inferred from homology"/>
<evidence type="ECO:0000313" key="4">
    <source>
        <dbReference type="Proteomes" id="UP000663508"/>
    </source>
</evidence>
<dbReference type="InterPro" id="IPR014795">
    <property type="entry name" value="TacA_1-like"/>
</dbReference>
<reference evidence="3" key="1">
    <citation type="submission" date="2020-11" db="EMBL/GenBank/DDBJ databases">
        <title>Complete genome sequence of a novel pathogenic Methylobacterium strain isolated from rice in Vietnam.</title>
        <authorList>
            <person name="Lai K."/>
            <person name="Okazaki S."/>
            <person name="Higashi K."/>
            <person name="Mori H."/>
            <person name="Toyoda A."/>
            <person name="Kurokawa K."/>
        </authorList>
    </citation>
    <scope>NUCLEOTIDE SEQUENCE</scope>
    <source>
        <strain evidence="3">VL1</strain>
    </source>
</reference>
<dbReference type="PANTHER" id="PTHR35401">
    <property type="entry name" value="COPG FAMILY HELIX-TURN-HELIX PROTEIN-RELATED-RELATED"/>
    <property type="match status" value="1"/>
</dbReference>
<dbReference type="EMBL" id="AP024145">
    <property type="protein sequence ID" value="BCM87389.1"/>
    <property type="molecule type" value="Genomic_DNA"/>
</dbReference>
<dbReference type="InterPro" id="IPR010985">
    <property type="entry name" value="Ribbon_hlx_hlx"/>
</dbReference>
<accession>A0A8H8WZP3</accession>
<evidence type="ECO:0000313" key="3">
    <source>
        <dbReference type="EMBL" id="BCM87389.1"/>
    </source>
</evidence>
<dbReference type="PANTHER" id="PTHR35401:SF2">
    <property type="entry name" value="ABC-TYPE TRANSPORT SYSTEM"/>
    <property type="match status" value="1"/>
</dbReference>
<protein>
    <recommendedName>
        <fullName evidence="5">DUF1778 domain-containing protein</fullName>
    </recommendedName>
</protein>
<comment type="similarity">
    <text evidence="2">Belongs to the TacA antitoxin family.</text>
</comment>
<dbReference type="GO" id="GO:0006355">
    <property type="term" value="P:regulation of DNA-templated transcription"/>
    <property type="evidence" value="ECO:0007669"/>
    <property type="project" value="InterPro"/>
</dbReference>
<dbReference type="Gene3D" id="1.20.5.780">
    <property type="entry name" value="Single helix bin"/>
    <property type="match status" value="1"/>
</dbReference>
<dbReference type="SUPFAM" id="SSF47598">
    <property type="entry name" value="Ribbon-helix-helix"/>
    <property type="match status" value="1"/>
</dbReference>
<dbReference type="Proteomes" id="UP000663508">
    <property type="component" value="Chromosome"/>
</dbReference>
<dbReference type="AlphaFoldDB" id="A0A8H8WZP3"/>
<dbReference type="Pfam" id="PF08681">
    <property type="entry name" value="TacA1"/>
    <property type="match status" value="1"/>
</dbReference>
<evidence type="ECO:0000256" key="1">
    <source>
        <dbReference type="ARBA" id="ARBA00022649"/>
    </source>
</evidence>
<evidence type="ECO:0008006" key="5">
    <source>
        <dbReference type="Google" id="ProtNLM"/>
    </source>
</evidence>
<evidence type="ECO:0000256" key="2">
    <source>
        <dbReference type="ARBA" id="ARBA00049988"/>
    </source>
</evidence>
<name>A0A8H8WZP3_9HYPH</name>